<organism evidence="1">
    <name type="scientific">Prunus dulcis</name>
    <name type="common">Almond</name>
    <name type="synonym">Amygdalus dulcis</name>
    <dbReference type="NCBI Taxonomy" id="3755"/>
    <lineage>
        <taxon>Eukaryota</taxon>
        <taxon>Viridiplantae</taxon>
        <taxon>Streptophyta</taxon>
        <taxon>Embryophyta</taxon>
        <taxon>Tracheophyta</taxon>
        <taxon>Spermatophyta</taxon>
        <taxon>Magnoliopsida</taxon>
        <taxon>eudicotyledons</taxon>
        <taxon>Gunneridae</taxon>
        <taxon>Pentapetalae</taxon>
        <taxon>rosids</taxon>
        <taxon>fabids</taxon>
        <taxon>Rosales</taxon>
        <taxon>Rosaceae</taxon>
        <taxon>Amygdaloideae</taxon>
        <taxon>Amygdaleae</taxon>
        <taxon>Prunus</taxon>
    </lineage>
</organism>
<name>A0A4Y1RWB9_PRUDU</name>
<sequence>MGRVGVAELCDRVKFWAALWASTSLAFKDVPYPSIMPNLLAVSSGYFRLFCISAAVRFESIGNFA</sequence>
<accession>A0A4Y1RWB9</accession>
<dbReference type="EMBL" id="AP019303">
    <property type="protein sequence ID" value="BBH08168.1"/>
    <property type="molecule type" value="Genomic_DNA"/>
</dbReference>
<dbReference type="AlphaFoldDB" id="A0A4Y1RWB9"/>
<gene>
    <name evidence="1" type="ORF">Prudu_020286</name>
</gene>
<protein>
    <submittedName>
        <fullName evidence="1">Uncharacterized protein</fullName>
    </submittedName>
</protein>
<evidence type="ECO:0000313" key="1">
    <source>
        <dbReference type="EMBL" id="BBH08168.1"/>
    </source>
</evidence>
<reference evidence="1" key="1">
    <citation type="journal article" date="2019" name="Science">
        <title>Mutation of a bHLH transcription factor allowed almond domestication.</title>
        <authorList>
            <person name="Sanchez-Perez R."/>
            <person name="Pavan S."/>
            <person name="Mazzeo R."/>
            <person name="Moldovan C."/>
            <person name="Aiese Cigliano R."/>
            <person name="Del Cueto J."/>
            <person name="Ricciardi F."/>
            <person name="Lotti C."/>
            <person name="Ricciardi L."/>
            <person name="Dicenta F."/>
            <person name="Lopez-Marques R.L."/>
            <person name="Lindberg Moller B."/>
        </authorList>
    </citation>
    <scope>NUCLEOTIDE SEQUENCE</scope>
</reference>
<proteinExistence type="predicted"/>